<evidence type="ECO:0000313" key="4">
    <source>
        <dbReference type="Proteomes" id="UP000599074"/>
    </source>
</evidence>
<evidence type="ECO:0000256" key="2">
    <source>
        <dbReference type="PIRSR" id="PIRSR613078-2"/>
    </source>
</evidence>
<comment type="caution">
    <text evidence="3">The sequence shown here is derived from an EMBL/GenBank/DDBJ whole genome shotgun (WGS) entry which is preliminary data.</text>
</comment>
<feature type="binding site" evidence="2">
    <location>
        <begin position="8"/>
        <end position="15"/>
    </location>
    <ligand>
        <name>substrate</name>
    </ligand>
</feature>
<feature type="binding site" evidence="2">
    <location>
        <position position="58"/>
    </location>
    <ligand>
        <name>substrate</name>
    </ligand>
</feature>
<gene>
    <name evidence="3" type="ORF">Pme01_24200</name>
</gene>
<dbReference type="GO" id="GO:0005737">
    <property type="term" value="C:cytoplasm"/>
    <property type="evidence" value="ECO:0007669"/>
    <property type="project" value="TreeGrafter"/>
</dbReference>
<sequence>MTRLLLWRHGQTAWNAASRVQGQIDAELDEVGRAQAQAAAARLAELHPDVIISSDLRRAADTAGALAAITGLDVAHDPRLRERHYGSWQGLTTTEIAERWPEEYAGWRAGAPIRGLGIEDLDELGKRVADALTDVAGRAAGGTIVVASHGGAIRRGVIAMLGWPESVVPTLSVLTNCHWVELRLDQRRGWQLRAYNAG</sequence>
<organism evidence="3 4">
    <name type="scientific">Planosporangium mesophilum</name>
    <dbReference type="NCBI Taxonomy" id="689768"/>
    <lineage>
        <taxon>Bacteria</taxon>
        <taxon>Bacillati</taxon>
        <taxon>Actinomycetota</taxon>
        <taxon>Actinomycetes</taxon>
        <taxon>Micromonosporales</taxon>
        <taxon>Micromonosporaceae</taxon>
        <taxon>Planosporangium</taxon>
    </lineage>
</organism>
<evidence type="ECO:0000256" key="1">
    <source>
        <dbReference type="PIRSR" id="PIRSR613078-1"/>
    </source>
</evidence>
<dbReference type="InterPro" id="IPR001345">
    <property type="entry name" value="PG/BPGM_mutase_AS"/>
</dbReference>
<dbReference type="PROSITE" id="PS00175">
    <property type="entry name" value="PG_MUTASE"/>
    <property type="match status" value="1"/>
</dbReference>
<keyword evidence="4" id="KW-1185">Reference proteome</keyword>
<proteinExistence type="predicted"/>
<dbReference type="SUPFAM" id="SSF53254">
    <property type="entry name" value="Phosphoglycerate mutase-like"/>
    <property type="match status" value="1"/>
</dbReference>
<dbReference type="Pfam" id="PF00300">
    <property type="entry name" value="His_Phos_1"/>
    <property type="match status" value="1"/>
</dbReference>
<dbReference type="InterPro" id="IPR013078">
    <property type="entry name" value="His_Pase_superF_clade-1"/>
</dbReference>
<dbReference type="GO" id="GO:0016791">
    <property type="term" value="F:phosphatase activity"/>
    <property type="evidence" value="ECO:0007669"/>
    <property type="project" value="TreeGrafter"/>
</dbReference>
<accession>A0A8J3TAA8</accession>
<feature type="active site" description="Proton donor/acceptor" evidence="1">
    <location>
        <position position="82"/>
    </location>
</feature>
<evidence type="ECO:0000313" key="3">
    <source>
        <dbReference type="EMBL" id="GII22823.1"/>
    </source>
</evidence>
<dbReference type="EMBL" id="BOON01000021">
    <property type="protein sequence ID" value="GII22823.1"/>
    <property type="molecule type" value="Genomic_DNA"/>
</dbReference>
<dbReference type="SMART" id="SM00855">
    <property type="entry name" value="PGAM"/>
    <property type="match status" value="1"/>
</dbReference>
<dbReference type="AlphaFoldDB" id="A0A8J3TAA8"/>
<reference evidence="3" key="1">
    <citation type="submission" date="2021-01" db="EMBL/GenBank/DDBJ databases">
        <title>Whole genome shotgun sequence of Planosporangium mesophilum NBRC 109066.</title>
        <authorList>
            <person name="Komaki H."/>
            <person name="Tamura T."/>
        </authorList>
    </citation>
    <scope>NUCLEOTIDE SEQUENCE</scope>
    <source>
        <strain evidence="3">NBRC 109066</strain>
    </source>
</reference>
<dbReference type="PANTHER" id="PTHR48100">
    <property type="entry name" value="BROAD-SPECIFICITY PHOSPHATASE YOR283W-RELATED"/>
    <property type="match status" value="1"/>
</dbReference>
<feature type="active site" description="Tele-phosphohistidine intermediate" evidence="1">
    <location>
        <position position="9"/>
    </location>
</feature>
<protein>
    <submittedName>
        <fullName evidence="3">Phosphoglycerate mutase</fullName>
    </submittedName>
</protein>
<dbReference type="RefSeq" id="WP_168115625.1">
    <property type="nucleotide sequence ID" value="NZ_BOON01000021.1"/>
</dbReference>
<feature type="binding site" evidence="2">
    <location>
        <begin position="82"/>
        <end position="85"/>
    </location>
    <ligand>
        <name>substrate</name>
    </ligand>
</feature>
<dbReference type="CDD" id="cd07067">
    <property type="entry name" value="HP_PGM_like"/>
    <property type="match status" value="1"/>
</dbReference>
<dbReference type="PANTHER" id="PTHR48100:SF62">
    <property type="entry name" value="GLUCOSYL-3-PHOSPHOGLYCERATE PHOSPHATASE"/>
    <property type="match status" value="1"/>
</dbReference>
<dbReference type="Proteomes" id="UP000599074">
    <property type="component" value="Unassembled WGS sequence"/>
</dbReference>
<dbReference type="InterPro" id="IPR050275">
    <property type="entry name" value="PGM_Phosphatase"/>
</dbReference>
<dbReference type="Gene3D" id="3.40.50.1240">
    <property type="entry name" value="Phosphoglycerate mutase-like"/>
    <property type="match status" value="1"/>
</dbReference>
<name>A0A8J3TAA8_9ACTN</name>
<dbReference type="InterPro" id="IPR029033">
    <property type="entry name" value="His_PPase_superfam"/>
</dbReference>